<reference evidence="12 13" key="1">
    <citation type="submission" date="2022-01" db="EMBL/GenBank/DDBJ databases">
        <title>Whole genome-based taxonomy of the Shewanellaceae.</title>
        <authorList>
            <person name="Martin-Rodriguez A.J."/>
        </authorList>
    </citation>
    <scope>NUCLEOTIDE SEQUENCE [LARGE SCALE GENOMIC DNA]</scope>
    <source>
        <strain evidence="12 13">JCM 17801</strain>
    </source>
</reference>
<evidence type="ECO:0000259" key="11">
    <source>
        <dbReference type="PROSITE" id="PS51195"/>
    </source>
</evidence>
<dbReference type="InterPro" id="IPR050079">
    <property type="entry name" value="DEAD_box_RNA_helicase"/>
</dbReference>
<proteinExistence type="inferred from homology"/>
<evidence type="ECO:0000256" key="7">
    <source>
        <dbReference type="RuleBase" id="RU000492"/>
    </source>
</evidence>
<dbReference type="PROSITE" id="PS51195">
    <property type="entry name" value="Q_MOTIF"/>
    <property type="match status" value="1"/>
</dbReference>
<evidence type="ECO:0000256" key="2">
    <source>
        <dbReference type="ARBA" id="ARBA00022801"/>
    </source>
</evidence>
<evidence type="ECO:0000256" key="4">
    <source>
        <dbReference type="ARBA" id="ARBA00022840"/>
    </source>
</evidence>
<keyword evidence="13" id="KW-1185">Reference proteome</keyword>
<feature type="region of interest" description="Disordered" evidence="8">
    <location>
        <begin position="404"/>
        <end position="426"/>
    </location>
</feature>
<keyword evidence="2 7" id="KW-0378">Hydrolase</keyword>
<dbReference type="SUPFAM" id="SSF52540">
    <property type="entry name" value="P-loop containing nucleoside triphosphate hydrolases"/>
    <property type="match status" value="1"/>
</dbReference>
<dbReference type="PROSITE" id="PS51192">
    <property type="entry name" value="HELICASE_ATP_BIND_1"/>
    <property type="match status" value="1"/>
</dbReference>
<accession>A0ABT0L100</accession>
<dbReference type="InterPro" id="IPR000629">
    <property type="entry name" value="RNA-helicase_DEAD-box_CS"/>
</dbReference>
<feature type="domain" description="Helicase ATP-binding" evidence="9">
    <location>
        <begin position="32"/>
        <end position="224"/>
    </location>
</feature>
<dbReference type="PROSITE" id="PS00039">
    <property type="entry name" value="DEAD_ATP_HELICASE"/>
    <property type="match status" value="1"/>
</dbReference>
<keyword evidence="3 7" id="KW-0347">Helicase</keyword>
<evidence type="ECO:0000313" key="12">
    <source>
        <dbReference type="EMBL" id="MCL1117396.1"/>
    </source>
</evidence>
<evidence type="ECO:0000313" key="13">
    <source>
        <dbReference type="Proteomes" id="UP001203212"/>
    </source>
</evidence>
<keyword evidence="1 7" id="KW-0547">Nucleotide-binding</keyword>
<evidence type="ECO:0000256" key="5">
    <source>
        <dbReference type="ARBA" id="ARBA00038437"/>
    </source>
</evidence>
<dbReference type="GO" id="GO:0004386">
    <property type="term" value="F:helicase activity"/>
    <property type="evidence" value="ECO:0007669"/>
    <property type="project" value="UniProtKB-KW"/>
</dbReference>
<feature type="short sequence motif" description="Q motif" evidence="6">
    <location>
        <begin position="1"/>
        <end position="29"/>
    </location>
</feature>
<dbReference type="RefSeq" id="WP_188840960.1">
    <property type="nucleotide sequence ID" value="NZ_BMOT01000004.1"/>
</dbReference>
<gene>
    <name evidence="12" type="ORF">L2689_09095</name>
</gene>
<dbReference type="InterPro" id="IPR014014">
    <property type="entry name" value="RNA_helicase_DEAD_Q_motif"/>
</dbReference>
<evidence type="ECO:0000259" key="10">
    <source>
        <dbReference type="PROSITE" id="PS51194"/>
    </source>
</evidence>
<dbReference type="Pfam" id="PF00271">
    <property type="entry name" value="Helicase_C"/>
    <property type="match status" value="1"/>
</dbReference>
<organism evidence="12 13">
    <name type="scientific">Shewanella aestuarii</name>
    <dbReference type="NCBI Taxonomy" id="1028752"/>
    <lineage>
        <taxon>Bacteria</taxon>
        <taxon>Pseudomonadati</taxon>
        <taxon>Pseudomonadota</taxon>
        <taxon>Gammaproteobacteria</taxon>
        <taxon>Alteromonadales</taxon>
        <taxon>Shewanellaceae</taxon>
        <taxon>Shewanella</taxon>
    </lineage>
</organism>
<dbReference type="InterPro" id="IPR014001">
    <property type="entry name" value="Helicase_ATP-bd"/>
</dbReference>
<evidence type="ECO:0000256" key="8">
    <source>
        <dbReference type="SAM" id="MobiDB-lite"/>
    </source>
</evidence>
<keyword evidence="4 7" id="KW-0067">ATP-binding</keyword>
<evidence type="ECO:0000259" key="9">
    <source>
        <dbReference type="PROSITE" id="PS51192"/>
    </source>
</evidence>
<dbReference type="InterPro" id="IPR044742">
    <property type="entry name" value="DEAD/DEAH_RhlB"/>
</dbReference>
<dbReference type="Gene3D" id="3.40.50.300">
    <property type="entry name" value="P-loop containing nucleotide triphosphate hydrolases"/>
    <property type="match status" value="2"/>
</dbReference>
<comment type="caution">
    <text evidence="12">The sequence shown here is derived from an EMBL/GenBank/DDBJ whole genome shotgun (WGS) entry which is preliminary data.</text>
</comment>
<dbReference type="CDD" id="cd18787">
    <property type="entry name" value="SF2_C_DEAD"/>
    <property type="match status" value="1"/>
</dbReference>
<sequence>MAFGALALHPQLLSRLSTLNFIQATDIQAQAIPVILSGKDVMAGAQTGTGKTAAFCLPILHQLLIQQEQSQKELSQQDCHELSNGRAQNKLAKALILTPTRELAQQVHQNLSLLIGDSAIDAALIYGGVSTQAQKAQLTAGVDIIVATPGRLLDLLRQRATSLAAVDYFVIDEADRMLDMGFRDEIIEVLKRLPKQRQTLLFSATLDDSVFSFSKRLLTQAKVIEAHARNQTAVTVTERVYHVDAKRKCDLLCRLIQAEKWQQVLIFSRTKQDADLLVKQMSQRGVKVAAFHADLSQSVREQVLTDFKNEQLTALVATDVAARGIDISQLNYVVNMELPFKQEDYVHRIGRTGRAGQAGQAITFLSVDDEPLLIKLEAYLDKRLPQQWYPGFEPDLSQIAPVTRKTKKGSLKQQARQKALAQSSKR</sequence>
<dbReference type="Proteomes" id="UP001203212">
    <property type="component" value="Unassembled WGS sequence"/>
</dbReference>
<dbReference type="SMART" id="SM00487">
    <property type="entry name" value="DEXDc"/>
    <property type="match status" value="1"/>
</dbReference>
<evidence type="ECO:0000256" key="3">
    <source>
        <dbReference type="ARBA" id="ARBA00022806"/>
    </source>
</evidence>
<dbReference type="PANTHER" id="PTHR47959:SF7">
    <property type="entry name" value="ATP-DEPENDENT RNA HELICASE DEAD BOX FAMILY"/>
    <property type="match status" value="1"/>
</dbReference>
<dbReference type="InterPro" id="IPR011545">
    <property type="entry name" value="DEAD/DEAH_box_helicase_dom"/>
</dbReference>
<dbReference type="PROSITE" id="PS51194">
    <property type="entry name" value="HELICASE_CTER"/>
    <property type="match status" value="1"/>
</dbReference>
<name>A0ABT0L100_9GAMM</name>
<evidence type="ECO:0000256" key="6">
    <source>
        <dbReference type="PROSITE-ProRule" id="PRU00552"/>
    </source>
</evidence>
<comment type="similarity">
    <text evidence="5 7">Belongs to the DEAD box helicase family.</text>
</comment>
<feature type="compositionally biased region" description="Low complexity" evidence="8">
    <location>
        <begin position="411"/>
        <end position="426"/>
    </location>
</feature>
<dbReference type="Pfam" id="PF00270">
    <property type="entry name" value="DEAD"/>
    <property type="match status" value="1"/>
</dbReference>
<dbReference type="SMART" id="SM00490">
    <property type="entry name" value="HELICc"/>
    <property type="match status" value="1"/>
</dbReference>
<dbReference type="InterPro" id="IPR001650">
    <property type="entry name" value="Helicase_C-like"/>
</dbReference>
<feature type="domain" description="DEAD-box RNA helicase Q" evidence="11">
    <location>
        <begin position="1"/>
        <end position="29"/>
    </location>
</feature>
<protein>
    <submittedName>
        <fullName evidence="12">DEAD/DEAH box helicase</fullName>
    </submittedName>
</protein>
<dbReference type="EMBL" id="JAKILK010000004">
    <property type="protein sequence ID" value="MCL1117396.1"/>
    <property type="molecule type" value="Genomic_DNA"/>
</dbReference>
<dbReference type="PANTHER" id="PTHR47959">
    <property type="entry name" value="ATP-DEPENDENT RNA HELICASE RHLE-RELATED"/>
    <property type="match status" value="1"/>
</dbReference>
<evidence type="ECO:0000256" key="1">
    <source>
        <dbReference type="ARBA" id="ARBA00022741"/>
    </source>
</evidence>
<feature type="domain" description="Helicase C-terminal" evidence="10">
    <location>
        <begin position="235"/>
        <end position="397"/>
    </location>
</feature>
<dbReference type="InterPro" id="IPR027417">
    <property type="entry name" value="P-loop_NTPase"/>
</dbReference>
<dbReference type="CDD" id="cd00268">
    <property type="entry name" value="DEADc"/>
    <property type="match status" value="1"/>
</dbReference>